<dbReference type="EMBL" id="CP003752">
    <property type="protein sequence ID" value="AFQ15702.1"/>
    <property type="molecule type" value="Genomic_DNA"/>
</dbReference>
<protein>
    <submittedName>
        <fullName evidence="1">Transposase</fullName>
    </submittedName>
</protein>
<proteinExistence type="predicted"/>
<reference evidence="1 2" key="1">
    <citation type="submission" date="2012-08" db="EMBL/GenBank/DDBJ databases">
        <authorList>
            <person name="Doggett N."/>
            <person name="Teshima H."/>
            <person name="Bruce D."/>
            <person name="Detter J.C."/>
            <person name="Johnson S.L."/>
            <person name="Han C."/>
        </authorList>
    </citation>
    <scope>NUCLEOTIDE SEQUENCE [LARGE SCALE GENOMIC DNA]</scope>
    <source>
        <strain evidence="1 2">HD-771</strain>
    </source>
</reference>
<gene>
    <name evidence="1" type="ORF">BTG_11210</name>
</gene>
<accession>A0A9W3J7Y2</accession>
<dbReference type="Proteomes" id="UP000005259">
    <property type="component" value="Chromosome"/>
</dbReference>
<dbReference type="AlphaFoldDB" id="A0A9W3J7Y2"/>
<organism evidence="1 2">
    <name type="scientific">Bacillus thuringiensis HD-771</name>
    <dbReference type="NCBI Taxonomy" id="1218175"/>
    <lineage>
        <taxon>Bacteria</taxon>
        <taxon>Bacillati</taxon>
        <taxon>Bacillota</taxon>
        <taxon>Bacilli</taxon>
        <taxon>Bacillales</taxon>
        <taxon>Bacillaceae</taxon>
        <taxon>Bacillus</taxon>
        <taxon>Bacillus cereus group</taxon>
    </lineage>
</organism>
<evidence type="ECO:0000313" key="2">
    <source>
        <dbReference type="Proteomes" id="UP000005259"/>
    </source>
</evidence>
<evidence type="ECO:0000313" key="1">
    <source>
        <dbReference type="EMBL" id="AFQ15702.1"/>
    </source>
</evidence>
<name>A0A9W3J7Y2_BACTU</name>
<sequence length="55" mass="6385">MRTFVIEHNIVFKITLGIKVPAVAIKNDDKFCSIRKKLEEAKNLDALRQLDDKEQ</sequence>
<dbReference type="KEGG" id="bti:BTG_11210"/>